<dbReference type="InterPro" id="IPR036107">
    <property type="entry name" value="CsrA_sf"/>
</dbReference>
<dbReference type="PANTHER" id="PTHR34984">
    <property type="entry name" value="CARBON STORAGE REGULATOR"/>
    <property type="match status" value="1"/>
</dbReference>
<evidence type="ECO:0000313" key="7">
    <source>
        <dbReference type="EMBL" id="MDH8678583.1"/>
    </source>
</evidence>
<dbReference type="InterPro" id="IPR003751">
    <property type="entry name" value="CsrA"/>
</dbReference>
<dbReference type="RefSeq" id="WP_281094434.1">
    <property type="nucleotide sequence ID" value="NZ_JARYZI010000006.1"/>
</dbReference>
<keyword evidence="3 6" id="KW-1005">Bacterial flagellum biogenesis</keyword>
<dbReference type="HAMAP" id="MF_00167">
    <property type="entry name" value="CsrA"/>
    <property type="match status" value="1"/>
</dbReference>
<keyword evidence="2 6" id="KW-0678">Repressor</keyword>
<reference evidence="7 8" key="1">
    <citation type="submission" date="2023-04" db="EMBL/GenBank/DDBJ databases">
        <title>Fusibacter bizertensis strain WBS, isolated from littoral bottom sediments of the Arctic seas - biochemical and genomic analysis.</title>
        <authorList>
            <person name="Brioukhanov A.L."/>
        </authorList>
    </citation>
    <scope>NUCLEOTIDE SEQUENCE [LARGE SCALE GENOMIC DNA]</scope>
    <source>
        <strain evidence="7 8">WBS</strain>
    </source>
</reference>
<dbReference type="NCBIfam" id="TIGR00202">
    <property type="entry name" value="csrA"/>
    <property type="match status" value="1"/>
</dbReference>
<protein>
    <recommendedName>
        <fullName evidence="6">Translational regulator CsrA</fullName>
    </recommendedName>
</protein>
<evidence type="ECO:0000256" key="5">
    <source>
        <dbReference type="ARBA" id="ARBA00022884"/>
    </source>
</evidence>
<dbReference type="NCBIfam" id="NF002469">
    <property type="entry name" value="PRK01712.1"/>
    <property type="match status" value="1"/>
</dbReference>
<dbReference type="PANTHER" id="PTHR34984:SF1">
    <property type="entry name" value="CARBON STORAGE REGULATOR"/>
    <property type="match status" value="1"/>
</dbReference>
<accession>A0ABT6NDU8</accession>
<evidence type="ECO:0000256" key="6">
    <source>
        <dbReference type="HAMAP-Rule" id="MF_00167"/>
    </source>
</evidence>
<sequence>MLILTRKKDESIIIDGNIEIQIIAIEEGKVKIGINAPKEIEIHRSEVFDKILEANKAAVNSTGSIKVLSDRMKKNNK</sequence>
<proteinExistence type="inferred from homology"/>
<dbReference type="Pfam" id="PF02599">
    <property type="entry name" value="CsrA"/>
    <property type="match status" value="1"/>
</dbReference>
<organism evidence="7 8">
    <name type="scientific">Fusibacter bizertensis</name>
    <dbReference type="NCBI Taxonomy" id="1488331"/>
    <lineage>
        <taxon>Bacteria</taxon>
        <taxon>Bacillati</taxon>
        <taxon>Bacillota</taxon>
        <taxon>Clostridia</taxon>
        <taxon>Eubacteriales</taxon>
        <taxon>Eubacteriales Family XII. Incertae Sedis</taxon>
        <taxon>Fusibacter</taxon>
    </lineage>
</organism>
<gene>
    <name evidence="6 7" type="primary">csrA</name>
    <name evidence="7" type="ORF">QE109_10520</name>
</gene>
<comment type="subcellular location">
    <subcellularLocation>
        <location evidence="6">Cytoplasm</location>
    </subcellularLocation>
</comment>
<comment type="similarity">
    <text evidence="6">Belongs to the CsrA/RsmA family.</text>
</comment>
<dbReference type="Gene3D" id="2.60.40.4380">
    <property type="entry name" value="Translational regulator CsrA"/>
    <property type="match status" value="1"/>
</dbReference>
<evidence type="ECO:0000256" key="3">
    <source>
        <dbReference type="ARBA" id="ARBA00022795"/>
    </source>
</evidence>
<comment type="function">
    <text evidence="6">A translational regulator that binds mRNA to regulate translation initiation and/or mRNA stability. Usually binds in the 5'-UTR at or near the Shine-Dalgarno sequence preventing ribosome-binding, thus repressing translation. Its main target seems to be the major flagellin gene, while its function is anatagonized by FliW.</text>
</comment>
<evidence type="ECO:0000313" key="8">
    <source>
        <dbReference type="Proteomes" id="UP001158045"/>
    </source>
</evidence>
<name>A0ABT6NDU8_9FIRM</name>
<dbReference type="SUPFAM" id="SSF117130">
    <property type="entry name" value="CsrA-like"/>
    <property type="match status" value="1"/>
</dbReference>
<evidence type="ECO:0000256" key="1">
    <source>
        <dbReference type="ARBA" id="ARBA00022490"/>
    </source>
</evidence>
<comment type="caution">
    <text evidence="7">The sequence shown here is derived from an EMBL/GenBank/DDBJ whole genome shotgun (WGS) entry which is preliminary data.</text>
</comment>
<keyword evidence="1 6" id="KW-0963">Cytoplasm</keyword>
<evidence type="ECO:0000256" key="2">
    <source>
        <dbReference type="ARBA" id="ARBA00022491"/>
    </source>
</evidence>
<keyword evidence="5 6" id="KW-0694">RNA-binding</keyword>
<keyword evidence="4 6" id="KW-0810">Translation regulation</keyword>
<dbReference type="Proteomes" id="UP001158045">
    <property type="component" value="Unassembled WGS sequence"/>
</dbReference>
<keyword evidence="8" id="KW-1185">Reference proteome</keyword>
<dbReference type="EMBL" id="JARYZI010000006">
    <property type="protein sequence ID" value="MDH8678583.1"/>
    <property type="molecule type" value="Genomic_DNA"/>
</dbReference>
<evidence type="ECO:0000256" key="4">
    <source>
        <dbReference type="ARBA" id="ARBA00022845"/>
    </source>
</evidence>
<comment type="subunit">
    <text evidence="6">Homodimer; the beta-strands of each monomer intercalate to form a hydrophobic core, while the alpha-helices form wings that extend away from the core.</text>
</comment>